<dbReference type="STRING" id="56107.Cylst_0931"/>
<reference evidence="1 2" key="1">
    <citation type="submission" date="2012-06" db="EMBL/GenBank/DDBJ databases">
        <title>Finished chromosome of genome of Cylindrospermum stagnale PCC 7417.</title>
        <authorList>
            <consortium name="US DOE Joint Genome Institute"/>
            <person name="Gugger M."/>
            <person name="Coursin T."/>
            <person name="Rippka R."/>
            <person name="Tandeau De Marsac N."/>
            <person name="Huntemann M."/>
            <person name="Wei C.-L."/>
            <person name="Han J."/>
            <person name="Detter J.C."/>
            <person name="Han C."/>
            <person name="Tapia R."/>
            <person name="Chen A."/>
            <person name="Kyrpides N."/>
            <person name="Mavromatis K."/>
            <person name="Markowitz V."/>
            <person name="Szeto E."/>
            <person name="Ivanova N."/>
            <person name="Pagani I."/>
            <person name="Pati A."/>
            <person name="Goodwin L."/>
            <person name="Nordberg H.P."/>
            <person name="Cantor M.N."/>
            <person name="Hua S.X."/>
            <person name="Woyke T."/>
            <person name="Kerfeld C.A."/>
        </authorList>
    </citation>
    <scope>NUCLEOTIDE SEQUENCE [LARGE SCALE GENOMIC DNA]</scope>
    <source>
        <strain evidence="1 2">PCC 7417</strain>
    </source>
</reference>
<dbReference type="EMBL" id="CP003642">
    <property type="protein sequence ID" value="AFZ23255.1"/>
    <property type="molecule type" value="Genomic_DNA"/>
</dbReference>
<dbReference type="Proteomes" id="UP000010475">
    <property type="component" value="Chromosome"/>
</dbReference>
<dbReference type="HOGENOM" id="CLU_2408337_0_0_3"/>
<proteinExistence type="predicted"/>
<organism evidence="1 2">
    <name type="scientific">Cylindrospermum stagnale PCC 7417</name>
    <dbReference type="NCBI Taxonomy" id="56107"/>
    <lineage>
        <taxon>Bacteria</taxon>
        <taxon>Bacillati</taxon>
        <taxon>Cyanobacteriota</taxon>
        <taxon>Cyanophyceae</taxon>
        <taxon>Nostocales</taxon>
        <taxon>Nostocaceae</taxon>
        <taxon>Cylindrospermum</taxon>
    </lineage>
</organism>
<sequence>MIDSIDEQEGVKLTPGGLKKLGNLVNIKDDTIADAIRQRGGGQGQVNQLRSDYQNLRVGELANLAAEGDTEAETAIKILKQARKKRDKYGNQ</sequence>
<protein>
    <submittedName>
        <fullName evidence="1">Uncharacterized protein</fullName>
    </submittedName>
</protein>
<dbReference type="eggNOG" id="ENOG5030NY2">
    <property type="taxonomic scope" value="Bacteria"/>
</dbReference>
<accession>K9WS92</accession>
<gene>
    <name evidence="1" type="ORF">Cylst_0931</name>
</gene>
<keyword evidence="2" id="KW-1185">Reference proteome</keyword>
<evidence type="ECO:0000313" key="1">
    <source>
        <dbReference type="EMBL" id="AFZ23255.1"/>
    </source>
</evidence>
<evidence type="ECO:0000313" key="2">
    <source>
        <dbReference type="Proteomes" id="UP000010475"/>
    </source>
</evidence>
<dbReference type="KEGG" id="csg:Cylst_0931"/>
<name>K9WS92_9NOST</name>
<dbReference type="AlphaFoldDB" id="K9WS92"/>
<dbReference type="RefSeq" id="WP_015206511.1">
    <property type="nucleotide sequence ID" value="NC_019757.1"/>
</dbReference>